<evidence type="ECO:0000313" key="3">
    <source>
        <dbReference type="Proteomes" id="UP001630127"/>
    </source>
</evidence>
<evidence type="ECO:0000256" key="1">
    <source>
        <dbReference type="SAM" id="MobiDB-lite"/>
    </source>
</evidence>
<gene>
    <name evidence="2" type="ORF">ACH5RR_013086</name>
</gene>
<organism evidence="2 3">
    <name type="scientific">Cinchona calisaya</name>
    <dbReference type="NCBI Taxonomy" id="153742"/>
    <lineage>
        <taxon>Eukaryota</taxon>
        <taxon>Viridiplantae</taxon>
        <taxon>Streptophyta</taxon>
        <taxon>Embryophyta</taxon>
        <taxon>Tracheophyta</taxon>
        <taxon>Spermatophyta</taxon>
        <taxon>Magnoliopsida</taxon>
        <taxon>eudicotyledons</taxon>
        <taxon>Gunneridae</taxon>
        <taxon>Pentapetalae</taxon>
        <taxon>asterids</taxon>
        <taxon>lamiids</taxon>
        <taxon>Gentianales</taxon>
        <taxon>Rubiaceae</taxon>
        <taxon>Cinchonoideae</taxon>
        <taxon>Cinchoneae</taxon>
        <taxon>Cinchona</taxon>
    </lineage>
</organism>
<dbReference type="Proteomes" id="UP001630127">
    <property type="component" value="Unassembled WGS sequence"/>
</dbReference>
<reference evidence="2 3" key="1">
    <citation type="submission" date="2024-11" db="EMBL/GenBank/DDBJ databases">
        <title>A near-complete genome assembly of Cinchona calisaya.</title>
        <authorList>
            <person name="Lian D.C."/>
            <person name="Zhao X.W."/>
            <person name="Wei L."/>
        </authorList>
    </citation>
    <scope>NUCLEOTIDE SEQUENCE [LARGE SCALE GENOMIC DNA]</scope>
    <source>
        <tissue evidence="2">Nenye</tissue>
    </source>
</reference>
<feature type="region of interest" description="Disordered" evidence="1">
    <location>
        <begin position="102"/>
        <end position="138"/>
    </location>
</feature>
<comment type="caution">
    <text evidence="2">The sequence shown here is derived from an EMBL/GenBank/DDBJ whole genome shotgun (WGS) entry which is preliminary data.</text>
</comment>
<accession>A0ABD2ZZ21</accession>
<keyword evidence="3" id="KW-1185">Reference proteome</keyword>
<feature type="compositionally biased region" description="Basic and acidic residues" evidence="1">
    <location>
        <begin position="103"/>
        <end position="138"/>
    </location>
</feature>
<proteinExistence type="predicted"/>
<evidence type="ECO:0000313" key="2">
    <source>
        <dbReference type="EMBL" id="KAL3524714.1"/>
    </source>
</evidence>
<protein>
    <submittedName>
        <fullName evidence="2">Uncharacterized protein</fullName>
    </submittedName>
</protein>
<sequence>MDRLKRIQDQFMGMSDKRFNGRQLIVTFSNYFGSLTSLEVEARALLDGLKLVKDHAISEIQIELNSLMLGINSIADYFENAALLSKEFYMYNDVSLPKIAKGGKHEDWGRGRRSEGLREREGVVEAESEGKMVTDKLG</sequence>
<dbReference type="EMBL" id="JBJUIK010000006">
    <property type="protein sequence ID" value="KAL3524714.1"/>
    <property type="molecule type" value="Genomic_DNA"/>
</dbReference>
<name>A0ABD2ZZ21_9GENT</name>
<dbReference type="AlphaFoldDB" id="A0ABD2ZZ21"/>